<dbReference type="CDD" id="cd21075">
    <property type="entry name" value="DBD_XPA-like"/>
    <property type="match status" value="1"/>
</dbReference>
<dbReference type="Proteomes" id="UP000541558">
    <property type="component" value="Unassembled WGS sequence"/>
</dbReference>
<organism evidence="2 3">
    <name type="scientific">Ephemerocybe angulata</name>
    <dbReference type="NCBI Taxonomy" id="980116"/>
    <lineage>
        <taxon>Eukaryota</taxon>
        <taxon>Fungi</taxon>
        <taxon>Dikarya</taxon>
        <taxon>Basidiomycota</taxon>
        <taxon>Agaricomycotina</taxon>
        <taxon>Agaricomycetes</taxon>
        <taxon>Agaricomycetidae</taxon>
        <taxon>Agaricales</taxon>
        <taxon>Agaricineae</taxon>
        <taxon>Psathyrellaceae</taxon>
        <taxon>Ephemerocybe</taxon>
    </lineage>
</organism>
<accession>A0A8H5CF10</accession>
<protein>
    <submittedName>
        <fullName evidence="2">Uncharacterized protein</fullName>
    </submittedName>
</protein>
<name>A0A8H5CF10_9AGAR</name>
<feature type="region of interest" description="Disordered" evidence="1">
    <location>
        <begin position="1"/>
        <end position="36"/>
    </location>
</feature>
<keyword evidence="3" id="KW-1185">Reference proteome</keyword>
<gene>
    <name evidence="2" type="ORF">D9611_007853</name>
</gene>
<evidence type="ECO:0000256" key="1">
    <source>
        <dbReference type="SAM" id="MobiDB-lite"/>
    </source>
</evidence>
<dbReference type="OrthoDB" id="2965800at2759"/>
<comment type="caution">
    <text evidence="2">The sequence shown here is derived from an EMBL/GenBank/DDBJ whole genome shotgun (WGS) entry which is preliminary data.</text>
</comment>
<reference evidence="2 3" key="1">
    <citation type="journal article" date="2020" name="ISME J.">
        <title>Uncovering the hidden diversity of litter-decomposition mechanisms in mushroom-forming fungi.</title>
        <authorList>
            <person name="Floudas D."/>
            <person name="Bentzer J."/>
            <person name="Ahren D."/>
            <person name="Johansson T."/>
            <person name="Persson P."/>
            <person name="Tunlid A."/>
        </authorList>
    </citation>
    <scope>NUCLEOTIDE SEQUENCE [LARGE SCALE GENOMIC DNA]</scope>
    <source>
        <strain evidence="2 3">CBS 175.51</strain>
    </source>
</reference>
<dbReference type="EMBL" id="JAACJK010000004">
    <property type="protein sequence ID" value="KAF5340293.1"/>
    <property type="molecule type" value="Genomic_DNA"/>
</dbReference>
<proteinExistence type="predicted"/>
<dbReference type="AlphaFoldDB" id="A0A8H5CF10"/>
<evidence type="ECO:0000313" key="3">
    <source>
        <dbReference type="Proteomes" id="UP000541558"/>
    </source>
</evidence>
<evidence type="ECO:0000313" key="2">
    <source>
        <dbReference type="EMBL" id="KAF5340293.1"/>
    </source>
</evidence>
<sequence length="378" mass="42701">MPKSAPSTPTKRRAARESSESPKKARKSPKNAPVVVDESTWRASSIREGTTINKTAVKDEYRIADPAKLGLKPCWEGLIEKVLYGQLTNVPMTLYDEREVELAAWRKHGGPDGFQAYLKKLHETQKKNRPNARFLAPSSYYNNLHPGGYVGIVSFPATSSSSDRFANTPELRRLRTRMIDKARGDEWLWKECNDLYSLSDSVAGKNAHERCILTAVELLPAYPPRTPPPAVLSPEFQALKALMEEAPTRGDMNMLGNVIPPKNTHNIRGDEIPWPEDYREYWSTGYLTRIYQALINIIGAHGVGDEGWKAARWMVYDEYRKWDGIHLSLTEAEDNAYGWLQSRLPPGENPQLEFSVFIANNHPPPIWAQYNALLPTSA</sequence>